<dbReference type="AlphaFoldDB" id="A0A849K4U9"/>
<organism evidence="1 2">
    <name type="scientific">Isoptericola sediminis</name>
    <dbReference type="NCBI Taxonomy" id="2733572"/>
    <lineage>
        <taxon>Bacteria</taxon>
        <taxon>Bacillati</taxon>
        <taxon>Actinomycetota</taxon>
        <taxon>Actinomycetes</taxon>
        <taxon>Micrococcales</taxon>
        <taxon>Promicromonosporaceae</taxon>
        <taxon>Isoptericola</taxon>
    </lineage>
</organism>
<protein>
    <submittedName>
        <fullName evidence="1">Uncharacterized protein</fullName>
    </submittedName>
</protein>
<dbReference type="EMBL" id="JABFAJ010000013">
    <property type="protein sequence ID" value="NNU27430.1"/>
    <property type="molecule type" value="Genomic_DNA"/>
</dbReference>
<dbReference type="Proteomes" id="UP000557204">
    <property type="component" value="Unassembled WGS sequence"/>
</dbReference>
<dbReference type="RefSeq" id="WP_171246936.1">
    <property type="nucleotide sequence ID" value="NZ_JABFAJ010000013.1"/>
</dbReference>
<name>A0A849K4U9_9MICO</name>
<comment type="caution">
    <text evidence="1">The sequence shown here is derived from an EMBL/GenBank/DDBJ whole genome shotgun (WGS) entry which is preliminary data.</text>
</comment>
<evidence type="ECO:0000313" key="2">
    <source>
        <dbReference type="Proteomes" id="UP000557204"/>
    </source>
</evidence>
<accession>A0A849K4U9</accession>
<keyword evidence="2" id="KW-1185">Reference proteome</keyword>
<proteinExistence type="predicted"/>
<evidence type="ECO:0000313" key="1">
    <source>
        <dbReference type="EMBL" id="NNU27430.1"/>
    </source>
</evidence>
<gene>
    <name evidence="1" type="ORF">HLI28_07715</name>
</gene>
<reference evidence="1 2" key="1">
    <citation type="submission" date="2020-05" db="EMBL/GenBank/DDBJ databases">
        <title>Genome sequence of Isoptericola sp. JC619 isolated from Chilika lagoon, India.</title>
        <authorList>
            <person name="Kumar D."/>
            <person name="Appam K."/>
            <person name="Gandham S."/>
            <person name="Uppada J."/>
            <person name="Sasikala C."/>
            <person name="Venkata Ramana C."/>
        </authorList>
    </citation>
    <scope>NUCLEOTIDE SEQUENCE [LARGE SCALE GENOMIC DNA]</scope>
    <source>
        <strain evidence="1 2">JC619</strain>
    </source>
</reference>
<sequence>MHDSEPALFTTEQAMRNVKPRVQAAVAQGSFLAVHEAQAAGASEEMKAAIPASYARAWSEIDAFLDQRAGDIDA</sequence>